<evidence type="ECO:0000313" key="2">
    <source>
        <dbReference type="EMBL" id="EHM53293.1"/>
    </source>
</evidence>
<feature type="region of interest" description="Disordered" evidence="1">
    <location>
        <begin position="142"/>
        <end position="174"/>
    </location>
</feature>
<gene>
    <name evidence="2" type="ORF">HMPREF9080_01820</name>
</gene>
<dbReference type="HOGENOM" id="CLU_1537311_0_0_6"/>
<comment type="caution">
    <text evidence="2">The sequence shown here is derived from an EMBL/GenBank/DDBJ whole genome shotgun (WGS) entry which is preliminary data.</text>
</comment>
<dbReference type="EMBL" id="AGCM01000105">
    <property type="protein sequence ID" value="EHM53293.1"/>
    <property type="molecule type" value="Genomic_DNA"/>
</dbReference>
<dbReference type="AlphaFoldDB" id="G9ZGB7"/>
<accession>G9ZGB7</accession>
<dbReference type="Proteomes" id="UP000004750">
    <property type="component" value="Unassembled WGS sequence"/>
</dbReference>
<sequence>MTRVASTLQGLQYSTVQQAVFRAVGAVFIVRGVEAVGAEEIVAQVCGRQQLAAQEKEVSFMCAVIAAQAVLDNGGNGRERLADEDFPQRLRGGGAFGGIKAEVAEVGQAGEHPHQDAAGMISTIRITHRPPGLRQDFQLQSAGATDDAGVVGGPQRSLPMPPGRRQPLPHLFHA</sequence>
<protein>
    <submittedName>
        <fullName evidence="2">Uncharacterized protein</fullName>
    </submittedName>
</protein>
<name>G9ZGB7_9GAMM</name>
<proteinExistence type="predicted"/>
<evidence type="ECO:0000256" key="1">
    <source>
        <dbReference type="SAM" id="MobiDB-lite"/>
    </source>
</evidence>
<reference evidence="2 3" key="1">
    <citation type="submission" date="2011-08" db="EMBL/GenBank/DDBJ databases">
        <authorList>
            <person name="Weinstock G."/>
            <person name="Sodergren E."/>
            <person name="Clifton S."/>
            <person name="Fulton L."/>
            <person name="Fulton B."/>
            <person name="Courtney L."/>
            <person name="Fronick C."/>
            <person name="Harrison M."/>
            <person name="Strong C."/>
            <person name="Farmer C."/>
            <person name="Delahaunty K."/>
            <person name="Markovic C."/>
            <person name="Hall O."/>
            <person name="Minx P."/>
            <person name="Tomlinson C."/>
            <person name="Mitreva M."/>
            <person name="Hou S."/>
            <person name="Chen J."/>
            <person name="Wollam A."/>
            <person name="Pepin K.H."/>
            <person name="Johnson M."/>
            <person name="Bhonagiri V."/>
            <person name="Zhang X."/>
            <person name="Suruliraj S."/>
            <person name="Warren W."/>
            <person name="Chinwalla A."/>
            <person name="Mardis E.R."/>
            <person name="Wilson R.K."/>
        </authorList>
    </citation>
    <scope>NUCLEOTIDE SEQUENCE [LARGE SCALE GENOMIC DNA]</scope>
    <source>
        <strain evidence="2 3">F0432</strain>
    </source>
</reference>
<organism evidence="2 3">
    <name type="scientific">Cardiobacterium valvarum F0432</name>
    <dbReference type="NCBI Taxonomy" id="797473"/>
    <lineage>
        <taxon>Bacteria</taxon>
        <taxon>Pseudomonadati</taxon>
        <taxon>Pseudomonadota</taxon>
        <taxon>Gammaproteobacteria</taxon>
        <taxon>Cardiobacteriales</taxon>
        <taxon>Cardiobacteriaceae</taxon>
        <taxon>Cardiobacterium</taxon>
    </lineage>
</organism>
<evidence type="ECO:0000313" key="3">
    <source>
        <dbReference type="Proteomes" id="UP000004750"/>
    </source>
</evidence>